<feature type="transmembrane region" description="Helical" evidence="1">
    <location>
        <begin position="272"/>
        <end position="298"/>
    </location>
</feature>
<feature type="transmembrane region" description="Helical" evidence="1">
    <location>
        <begin position="395"/>
        <end position="414"/>
    </location>
</feature>
<dbReference type="PANTHER" id="PTHR11319:SF35">
    <property type="entry name" value="OUTER MEMBRANE PROTEIN PMPC-RELATED"/>
    <property type="match status" value="1"/>
</dbReference>
<sequence>MVLISELQSGGNIILNIKLLDSENKIFSINVDKYIANNYPSLIQDELSQYLIEISQSTQNQSLQSQNNQIAQIKGQSLISAKQFNYTTNSFSFQTLSLSYIPLQSTDSLALKLTISNQYQSMLIPLNLQFRKCIRGEIPIKQFNSVVICQECLPGTYSLLIPDYNSSNIDIQDYECKKCPQFSVSCSQDQIILEAGYWRINQQSDQIIACNQQYPDICNEADQLSKFGCIQGYMGPLCETCDYLGIVWKNKRYTNSFESYKCNECSQQEYQILFVILAFTLFLLYFLFSIIMFMNSYIHNSTCYYMRLFGFVPFSRSSINDESIFYIKKLVNYLQLSSVLFANQIHFILPSVFNILPQVAGMPVSQLIISFSCIYSMEMIQMYGIERIRAISQSIVPIIFLLSLALVLCILKSLKFLKVNKYHKYIMINFLFCFFQPDNIRFFTEAITCRTIGLQKYQTINLLLSCDDKSYQKFKYSIILPNLLFWILFPVVIFYYMFRYHIRKNKMDYCTTKFKYGYFYLEFKKKYCYWEFIFIYYKTLIVIIVTMFNQLNLVMYLICVVIIFIYILLVQMADPFQSKNLLKLEIFSQLNIIFNIVLSQIYANYQFILLQIIICFLHYGLIFYLICFVIKLKFYSLNSCLGRLVKKIILIFISKLAQRNQIPIQQKQMKILMLWKKIKKSLAQIRAQKIQQQMIQISTMANKSNIHLINQKKESSQTEIPLNFQNISQLDNFSVQPNTKFEDTPQNIYKSKFYFKQSKERETLSNTSSLKDSDKDYILDENSKVSQIGYQKKFQFSLVNPDRVLNNMSISPFIISKAQPIVNQEIFFVQNQNQIEQSQCSDIADDIFQFDENRPVQVLNNTKAFDKNKLKINNISNSDFDKQV</sequence>
<dbReference type="KEGG" id="tet:TTHERM_00372630"/>
<dbReference type="PANTHER" id="PTHR11319">
    <property type="entry name" value="G PROTEIN-COUPLED RECEPTOR-RELATED"/>
    <property type="match status" value="1"/>
</dbReference>
<proteinExistence type="predicted"/>
<accession>I7LU36</accession>
<evidence type="ECO:0000313" key="2">
    <source>
        <dbReference type="EMBL" id="EAR89346.2"/>
    </source>
</evidence>
<feature type="transmembrane region" description="Helical" evidence="1">
    <location>
        <begin position="478"/>
        <end position="498"/>
    </location>
</feature>
<keyword evidence="1" id="KW-1133">Transmembrane helix</keyword>
<keyword evidence="1 2" id="KW-0812">Transmembrane</keyword>
<evidence type="ECO:0000256" key="1">
    <source>
        <dbReference type="SAM" id="Phobius"/>
    </source>
</evidence>
<protein>
    <submittedName>
        <fullName evidence="2">Transmembrane protein, putative</fullName>
    </submittedName>
</protein>
<dbReference type="AlphaFoldDB" id="I7LU36"/>
<dbReference type="RefSeq" id="XP_001009591.2">
    <property type="nucleotide sequence ID" value="XM_001009591.2"/>
</dbReference>
<keyword evidence="1" id="KW-0472">Membrane</keyword>
<name>I7LU36_TETTS</name>
<feature type="transmembrane region" description="Helical" evidence="1">
    <location>
        <begin position="355"/>
        <end position="375"/>
    </location>
</feature>
<organism evidence="2 3">
    <name type="scientific">Tetrahymena thermophila (strain SB210)</name>
    <dbReference type="NCBI Taxonomy" id="312017"/>
    <lineage>
        <taxon>Eukaryota</taxon>
        <taxon>Sar</taxon>
        <taxon>Alveolata</taxon>
        <taxon>Ciliophora</taxon>
        <taxon>Intramacronucleata</taxon>
        <taxon>Oligohymenophorea</taxon>
        <taxon>Hymenostomatida</taxon>
        <taxon>Tetrahymenina</taxon>
        <taxon>Tetrahymenidae</taxon>
        <taxon>Tetrahymena</taxon>
    </lineage>
</organism>
<feature type="transmembrane region" description="Helical" evidence="1">
    <location>
        <begin position="330"/>
        <end position="349"/>
    </location>
</feature>
<dbReference type="EMBL" id="GG662821">
    <property type="protein sequence ID" value="EAR89346.2"/>
    <property type="molecule type" value="Genomic_DNA"/>
</dbReference>
<feature type="transmembrane region" description="Helical" evidence="1">
    <location>
        <begin position="527"/>
        <end position="547"/>
    </location>
</feature>
<dbReference type="GeneID" id="7845122"/>
<gene>
    <name evidence="2" type="ORF">TTHERM_00372630</name>
</gene>
<reference evidence="3" key="1">
    <citation type="journal article" date="2006" name="PLoS Biol.">
        <title>Macronuclear genome sequence of the ciliate Tetrahymena thermophila, a model eukaryote.</title>
        <authorList>
            <person name="Eisen J.A."/>
            <person name="Coyne R.S."/>
            <person name="Wu M."/>
            <person name="Wu D."/>
            <person name="Thiagarajan M."/>
            <person name="Wortman J.R."/>
            <person name="Badger J.H."/>
            <person name="Ren Q."/>
            <person name="Amedeo P."/>
            <person name="Jones K.M."/>
            <person name="Tallon L.J."/>
            <person name="Delcher A.L."/>
            <person name="Salzberg S.L."/>
            <person name="Silva J.C."/>
            <person name="Haas B.J."/>
            <person name="Majoros W.H."/>
            <person name="Farzad M."/>
            <person name="Carlton J.M."/>
            <person name="Smith R.K. Jr."/>
            <person name="Garg J."/>
            <person name="Pearlman R.E."/>
            <person name="Karrer K.M."/>
            <person name="Sun L."/>
            <person name="Manning G."/>
            <person name="Elde N.C."/>
            <person name="Turkewitz A.P."/>
            <person name="Asai D.J."/>
            <person name="Wilkes D.E."/>
            <person name="Wang Y."/>
            <person name="Cai H."/>
            <person name="Collins K."/>
            <person name="Stewart B.A."/>
            <person name="Lee S.R."/>
            <person name="Wilamowska K."/>
            <person name="Weinberg Z."/>
            <person name="Ruzzo W.L."/>
            <person name="Wloga D."/>
            <person name="Gaertig J."/>
            <person name="Frankel J."/>
            <person name="Tsao C.-C."/>
            <person name="Gorovsky M.A."/>
            <person name="Keeling P.J."/>
            <person name="Waller R.F."/>
            <person name="Patron N.J."/>
            <person name="Cherry J.M."/>
            <person name="Stover N.A."/>
            <person name="Krieger C.J."/>
            <person name="del Toro C."/>
            <person name="Ryder H.F."/>
            <person name="Williamson S.C."/>
            <person name="Barbeau R.A."/>
            <person name="Hamilton E.P."/>
            <person name="Orias E."/>
        </authorList>
    </citation>
    <scope>NUCLEOTIDE SEQUENCE [LARGE SCALE GENOMIC DNA]</scope>
    <source>
        <strain evidence="3">SB210</strain>
    </source>
</reference>
<dbReference type="OrthoDB" id="77931at2759"/>
<dbReference type="Proteomes" id="UP000009168">
    <property type="component" value="Unassembled WGS sequence"/>
</dbReference>
<feature type="transmembrane region" description="Helical" evidence="1">
    <location>
        <begin position="553"/>
        <end position="570"/>
    </location>
</feature>
<dbReference type="InParanoid" id="I7LU36"/>
<keyword evidence="3" id="KW-1185">Reference proteome</keyword>
<feature type="transmembrane region" description="Helical" evidence="1">
    <location>
        <begin position="608"/>
        <end position="630"/>
    </location>
</feature>
<evidence type="ECO:0000313" key="3">
    <source>
        <dbReference type="Proteomes" id="UP000009168"/>
    </source>
</evidence>